<accession>A0A4S8R529</accession>
<keyword evidence="2" id="KW-1185">Reference proteome</keyword>
<sequence>MSPSDINEEQCSMSAHWVDDMHMSTSTPLAWSNHNTRQSRLHDFEIFPTSFDSLGICPE</sequence>
<proteinExistence type="predicted"/>
<gene>
    <name evidence="1" type="ORF">BGAL_0061g00330</name>
</gene>
<dbReference type="Proteomes" id="UP000308671">
    <property type="component" value="Unassembled WGS sequence"/>
</dbReference>
<name>A0A4S8R529_9HELO</name>
<comment type="caution">
    <text evidence="1">The sequence shown here is derived from an EMBL/GenBank/DDBJ whole genome shotgun (WGS) entry which is preliminary data.</text>
</comment>
<evidence type="ECO:0000313" key="2">
    <source>
        <dbReference type="Proteomes" id="UP000308671"/>
    </source>
</evidence>
<evidence type="ECO:0000313" key="1">
    <source>
        <dbReference type="EMBL" id="THV53057.1"/>
    </source>
</evidence>
<dbReference type="AlphaFoldDB" id="A0A4S8R529"/>
<reference evidence="1 2" key="1">
    <citation type="submission" date="2017-12" db="EMBL/GenBank/DDBJ databases">
        <title>Comparative genomics of Botrytis spp.</title>
        <authorList>
            <person name="Valero-Jimenez C.A."/>
            <person name="Tapia P."/>
            <person name="Veloso J."/>
            <person name="Silva-Moreno E."/>
            <person name="Staats M."/>
            <person name="Valdes J.H."/>
            <person name="Van Kan J.A.L."/>
        </authorList>
    </citation>
    <scope>NUCLEOTIDE SEQUENCE [LARGE SCALE GENOMIC DNA]</scope>
    <source>
        <strain evidence="1 2">MUCL435</strain>
    </source>
</reference>
<organism evidence="1 2">
    <name type="scientific">Botrytis galanthina</name>
    <dbReference type="NCBI Taxonomy" id="278940"/>
    <lineage>
        <taxon>Eukaryota</taxon>
        <taxon>Fungi</taxon>
        <taxon>Dikarya</taxon>
        <taxon>Ascomycota</taxon>
        <taxon>Pezizomycotina</taxon>
        <taxon>Leotiomycetes</taxon>
        <taxon>Helotiales</taxon>
        <taxon>Sclerotiniaceae</taxon>
        <taxon>Botrytis</taxon>
    </lineage>
</organism>
<dbReference type="EMBL" id="PQXL01000061">
    <property type="protein sequence ID" value="THV53057.1"/>
    <property type="molecule type" value="Genomic_DNA"/>
</dbReference>
<protein>
    <submittedName>
        <fullName evidence="1">Uncharacterized protein</fullName>
    </submittedName>
</protein>